<dbReference type="SUPFAM" id="SSF56784">
    <property type="entry name" value="HAD-like"/>
    <property type="match status" value="1"/>
</dbReference>
<dbReference type="NCBIfam" id="TIGR02253">
    <property type="entry name" value="CTE7"/>
    <property type="match status" value="1"/>
</dbReference>
<dbReference type="Gene3D" id="3.40.50.1000">
    <property type="entry name" value="HAD superfamily/HAD-like"/>
    <property type="match status" value="1"/>
</dbReference>
<keyword evidence="6" id="KW-0460">Magnesium</keyword>
<dbReference type="AlphaFoldDB" id="A0A7V3KMW2"/>
<accession>A0A7V3KMW2</accession>
<dbReference type="NCBIfam" id="TIGR01509">
    <property type="entry name" value="HAD-SF-IA-v3"/>
    <property type="match status" value="1"/>
</dbReference>
<dbReference type="InterPro" id="IPR023214">
    <property type="entry name" value="HAD_sf"/>
</dbReference>
<proteinExistence type="predicted"/>
<evidence type="ECO:0000256" key="3">
    <source>
        <dbReference type="ARBA" id="ARBA00019531"/>
    </source>
</evidence>
<dbReference type="Pfam" id="PF13419">
    <property type="entry name" value="HAD_2"/>
    <property type="match status" value="1"/>
</dbReference>
<dbReference type="GO" id="GO:0044281">
    <property type="term" value="P:small molecule metabolic process"/>
    <property type="evidence" value="ECO:0007669"/>
    <property type="project" value="UniProtKB-ARBA"/>
</dbReference>
<comment type="cofactor">
    <cofactor evidence="1">
        <name>Mg(2+)</name>
        <dbReference type="ChEBI" id="CHEBI:18420"/>
    </cofactor>
</comment>
<reference evidence="7" key="1">
    <citation type="journal article" date="2020" name="mSystems">
        <title>Genome- and Community-Level Interaction Insights into Carbon Utilization and Element Cycling Functions of Hydrothermarchaeota in Hydrothermal Sediment.</title>
        <authorList>
            <person name="Zhou Z."/>
            <person name="Liu Y."/>
            <person name="Xu W."/>
            <person name="Pan J."/>
            <person name="Luo Z.H."/>
            <person name="Li M."/>
        </authorList>
    </citation>
    <scope>NUCLEOTIDE SEQUENCE [LARGE SCALE GENOMIC DNA]</scope>
    <source>
        <strain evidence="7">SpSt-754</strain>
    </source>
</reference>
<dbReference type="EMBL" id="DTGD01000078">
    <property type="protein sequence ID" value="HGB35672.1"/>
    <property type="molecule type" value="Genomic_DNA"/>
</dbReference>
<dbReference type="SFLD" id="SFLDS00003">
    <property type="entry name" value="Haloacid_Dehalogenase"/>
    <property type="match status" value="1"/>
</dbReference>
<dbReference type="PANTHER" id="PTHR46470">
    <property type="entry name" value="N-ACYLNEURAMINATE-9-PHOSPHATASE"/>
    <property type="match status" value="1"/>
</dbReference>
<dbReference type="NCBIfam" id="TIGR01549">
    <property type="entry name" value="HAD-SF-IA-v1"/>
    <property type="match status" value="1"/>
</dbReference>
<name>A0A7V3KMW2_UNCW3</name>
<dbReference type="GO" id="GO:0046872">
    <property type="term" value="F:metal ion binding"/>
    <property type="evidence" value="ECO:0007669"/>
    <property type="project" value="UniProtKB-KW"/>
</dbReference>
<comment type="caution">
    <text evidence="7">The sequence shown here is derived from an EMBL/GenBank/DDBJ whole genome shotgun (WGS) entry which is preliminary data.</text>
</comment>
<dbReference type="PRINTS" id="PR00413">
    <property type="entry name" value="HADHALOGNASE"/>
</dbReference>
<dbReference type="InterPro" id="IPR051400">
    <property type="entry name" value="HAD-like_hydrolase"/>
</dbReference>
<dbReference type="SFLD" id="SFLDG01129">
    <property type="entry name" value="C1.5:_HAD__Beta-PGM__Phosphata"/>
    <property type="match status" value="1"/>
</dbReference>
<evidence type="ECO:0000256" key="2">
    <source>
        <dbReference type="ARBA" id="ARBA00003513"/>
    </source>
</evidence>
<dbReference type="SFLD" id="SFLDG01135">
    <property type="entry name" value="C1.5.6:_HAD__Beta-PGM__Phospha"/>
    <property type="match status" value="1"/>
</dbReference>
<keyword evidence="5 7" id="KW-0378">Hydrolase</keyword>
<dbReference type="Gene3D" id="1.10.150.520">
    <property type="match status" value="1"/>
</dbReference>
<keyword evidence="4" id="KW-0479">Metal-binding</keyword>
<evidence type="ECO:0000313" key="7">
    <source>
        <dbReference type="EMBL" id="HGB35672.1"/>
    </source>
</evidence>
<dbReference type="PANTHER" id="PTHR46470:SF2">
    <property type="entry name" value="GLYCERALDEHYDE 3-PHOSPHATE PHOSPHATASE"/>
    <property type="match status" value="1"/>
</dbReference>
<evidence type="ECO:0000256" key="4">
    <source>
        <dbReference type="ARBA" id="ARBA00022723"/>
    </source>
</evidence>
<dbReference type="InterPro" id="IPR041492">
    <property type="entry name" value="HAD_2"/>
</dbReference>
<evidence type="ECO:0000256" key="6">
    <source>
        <dbReference type="ARBA" id="ARBA00022842"/>
    </source>
</evidence>
<dbReference type="InterPro" id="IPR036412">
    <property type="entry name" value="HAD-like_sf"/>
</dbReference>
<evidence type="ECO:0000256" key="5">
    <source>
        <dbReference type="ARBA" id="ARBA00022801"/>
    </source>
</evidence>
<dbReference type="InterPro" id="IPR006439">
    <property type="entry name" value="HAD-SF_hydro_IA"/>
</dbReference>
<dbReference type="GO" id="GO:0016791">
    <property type="term" value="F:phosphatase activity"/>
    <property type="evidence" value="ECO:0007669"/>
    <property type="project" value="TreeGrafter"/>
</dbReference>
<gene>
    <name evidence="7" type="ORF">ENV38_02045</name>
</gene>
<organism evidence="7">
    <name type="scientific">candidate division WOR-3 bacterium</name>
    <dbReference type="NCBI Taxonomy" id="2052148"/>
    <lineage>
        <taxon>Bacteria</taxon>
        <taxon>Bacteria division WOR-3</taxon>
    </lineage>
</organism>
<comment type="function">
    <text evidence="2">Catalyzes the dephosphorylation of D,L-glyceraldehyde 3-phosphate in vitro.</text>
</comment>
<sequence length="230" mass="25993">MIKAVLFDLDNTLVDFMKMKEMAVEGAVDAMIEAGLSMSKEEAIKKIYEIYDREGIEDQKVFDKFLMEVYGEINYKILAAGIVGYRRAKEGALVLYPKVYYTLMELLKRGKRLAVVSDAPRLQAWTRLVQTGLHHFFEVVVAFEDTNKRKPDPEPFLFALNKLGVKPQETLMVGDWAERDIVGAKTLGMITVFARYGNTFGTVVSGADYEVNSVSEILKVIEELDKSEGK</sequence>
<dbReference type="InterPro" id="IPR011950">
    <property type="entry name" value="HAD-SF_hydro_IA_CTE7"/>
</dbReference>
<protein>
    <recommendedName>
        <fullName evidence="3">Glyceraldehyde 3-phosphate phosphatase</fullName>
    </recommendedName>
</protein>
<evidence type="ECO:0000256" key="1">
    <source>
        <dbReference type="ARBA" id="ARBA00001946"/>
    </source>
</evidence>